<dbReference type="Proteomes" id="UP000483004">
    <property type="component" value="Unassembled WGS sequence"/>
</dbReference>
<evidence type="ECO:0000313" key="1">
    <source>
        <dbReference type="EMBL" id="KAB2376098.1"/>
    </source>
</evidence>
<accession>A0A6L3VS38</accession>
<sequence>MSDGLSCYTGNLVAYLERHETDPAGRVARSIRVAVRTDLPDGSLAISHHATPLHRLPDGGELRYRSARDRDAALHGIRAELDAQGQVLVVADSSLLPWSPGTDTGAPHYLLVTGFDDGRWHVVDRFSALLPGGGEQRPFDGRLGEEEFAGLLRPRDPLPPEQRRRNEHAFGFPVPVPPDGDHQWLARVPDESGDGAVLPGQWITDPARALDRLAEHFASGPGGGRLLEDVWAVARHHTFRYERLRDRLDGADEAYSAWNELPRAVRFAHESAQRGRARPSLIATAFGRLSRIEDDLREPLAARGYGVQMEGAKT</sequence>
<name>A0A6L3VS38_9ACTN</name>
<dbReference type="OrthoDB" id="3603919at2"/>
<protein>
    <recommendedName>
        <fullName evidence="3">Butirosin biosynthesis protein H N-terminal domain-containing protein</fullName>
    </recommendedName>
</protein>
<proteinExistence type="predicted"/>
<dbReference type="AlphaFoldDB" id="A0A6L3VS38"/>
<dbReference type="RefSeq" id="WP_151542647.1">
    <property type="nucleotide sequence ID" value="NZ_WBMR01000081.1"/>
</dbReference>
<evidence type="ECO:0008006" key="3">
    <source>
        <dbReference type="Google" id="ProtNLM"/>
    </source>
</evidence>
<comment type="caution">
    <text evidence="1">The sequence shown here is derived from an EMBL/GenBank/DDBJ whole genome shotgun (WGS) entry which is preliminary data.</text>
</comment>
<evidence type="ECO:0000313" key="2">
    <source>
        <dbReference type="Proteomes" id="UP000483004"/>
    </source>
</evidence>
<gene>
    <name evidence="1" type="ORF">F9B16_25475</name>
</gene>
<reference evidence="1 2" key="1">
    <citation type="submission" date="2019-09" db="EMBL/GenBank/DDBJ databases">
        <title>Actinomadura physcomitrii sp. nov., a novel actinomycete isolated from moss [Physcomitrium sphaericum (Ludw) Fuernr].</title>
        <authorList>
            <person name="Liu C."/>
            <person name="Zhuang X."/>
        </authorList>
    </citation>
    <scope>NUCLEOTIDE SEQUENCE [LARGE SCALE GENOMIC DNA]</scope>
    <source>
        <strain evidence="1 2">CYP1-1B</strain>
    </source>
</reference>
<keyword evidence="2" id="KW-1185">Reference proteome</keyword>
<dbReference type="EMBL" id="WBMR01000081">
    <property type="protein sequence ID" value="KAB2376098.1"/>
    <property type="molecule type" value="Genomic_DNA"/>
</dbReference>
<organism evidence="1 2">
    <name type="scientific">Actinomadura montaniterrae</name>
    <dbReference type="NCBI Taxonomy" id="1803903"/>
    <lineage>
        <taxon>Bacteria</taxon>
        <taxon>Bacillati</taxon>
        <taxon>Actinomycetota</taxon>
        <taxon>Actinomycetes</taxon>
        <taxon>Streptosporangiales</taxon>
        <taxon>Thermomonosporaceae</taxon>
        <taxon>Actinomadura</taxon>
    </lineage>
</organism>